<dbReference type="InterPro" id="IPR014018">
    <property type="entry name" value="SecA_motor_DEAD"/>
</dbReference>
<evidence type="ECO:0000259" key="4">
    <source>
        <dbReference type="PROSITE" id="PS51194"/>
    </source>
</evidence>
<evidence type="ECO:0000256" key="2">
    <source>
        <dbReference type="ARBA" id="ARBA00022927"/>
    </source>
</evidence>
<dbReference type="Gene3D" id="3.40.50.300">
    <property type="entry name" value="P-loop containing nucleotide triphosphate hydrolases"/>
    <property type="match status" value="1"/>
</dbReference>
<dbReference type="EnsemblProtists" id="PYU1_T011113">
    <property type="protein sequence ID" value="PYU1_T011113"/>
    <property type="gene ID" value="PYU1_G011089"/>
</dbReference>
<protein>
    <submittedName>
        <fullName evidence="6">Uncharacterized protein</fullName>
    </submittedName>
</protein>
<sequence>MVGWKLPRYLENCASVQSDLKEGRHYLNHSNEIIPLDSTHSGEVMFSSTYSDGTQQFLQIVNQSRLSAEGLPATFLSNMGMINMYSKIIGLSGTVGDAADRERACLALREKLQPSFLFLPRHKPRKFTNIPAVLHNSTVEFEALVQHYVLYAIRKGRTVLLLCEDVNSGKEWHKKLSALKIEGVRRLVLYLTNDKPNVADQVAHELQPGDVVITTNFGSRGTDYKNHPIVVRNGGLFCVRVTIPTNERVRIQGDGRAGRAGEPGSAMILGLYSAKESDFWIRSAMLRELQQKAAEEESFAATKDIEWARTKDLLFLDFVQFHGTFAREICSDPKKALMYAKGIQDLACLRARFALFVDQ</sequence>
<dbReference type="InterPro" id="IPR027417">
    <property type="entry name" value="P-loop_NTPase"/>
</dbReference>
<evidence type="ECO:0000256" key="1">
    <source>
        <dbReference type="ARBA" id="ARBA00022490"/>
    </source>
</evidence>
<dbReference type="PANTHER" id="PTHR30612">
    <property type="entry name" value="SECA INNER MEMBRANE COMPONENT OF SEC PROTEIN SECRETION SYSTEM"/>
    <property type="match status" value="1"/>
</dbReference>
<dbReference type="VEuPathDB" id="FungiDB:PYU1_G011089"/>
<dbReference type="PROSITE" id="PS51196">
    <property type="entry name" value="SECA_MOTOR_DEAD"/>
    <property type="match status" value="1"/>
</dbReference>
<dbReference type="Proteomes" id="UP000019132">
    <property type="component" value="Unassembled WGS sequence"/>
</dbReference>
<keyword evidence="2" id="KW-0813">Transport</keyword>
<dbReference type="PROSITE" id="PS51194">
    <property type="entry name" value="HELICASE_CTER"/>
    <property type="match status" value="1"/>
</dbReference>
<dbReference type="GO" id="GO:0005524">
    <property type="term" value="F:ATP binding"/>
    <property type="evidence" value="ECO:0007669"/>
    <property type="project" value="InterPro"/>
</dbReference>
<keyword evidence="2" id="KW-0653">Protein transport</keyword>
<proteinExistence type="predicted"/>
<dbReference type="eggNOG" id="ENOG502QS7I">
    <property type="taxonomic scope" value="Eukaryota"/>
</dbReference>
<keyword evidence="3" id="KW-0811">Translocation</keyword>
<name>K3X1L4_GLOUD</name>
<evidence type="ECO:0000313" key="6">
    <source>
        <dbReference type="EnsemblProtists" id="PYU1_T011113"/>
    </source>
</evidence>
<dbReference type="HOGENOM" id="CLU_772933_0_0_1"/>
<keyword evidence="7" id="KW-1185">Reference proteome</keyword>
<dbReference type="AlphaFoldDB" id="K3X1L4"/>
<accession>K3X1L4</accession>
<dbReference type="GO" id="GO:0006886">
    <property type="term" value="P:intracellular protein transport"/>
    <property type="evidence" value="ECO:0007669"/>
    <property type="project" value="InterPro"/>
</dbReference>
<dbReference type="EMBL" id="GL376606">
    <property type="status" value="NOT_ANNOTATED_CDS"/>
    <property type="molecule type" value="Genomic_DNA"/>
</dbReference>
<keyword evidence="1" id="KW-0963">Cytoplasm</keyword>
<evidence type="ECO:0000313" key="7">
    <source>
        <dbReference type="Proteomes" id="UP000019132"/>
    </source>
</evidence>
<reference evidence="7" key="1">
    <citation type="journal article" date="2010" name="Genome Biol.">
        <title>Genome sequence of the necrotrophic plant pathogen Pythium ultimum reveals original pathogenicity mechanisms and effector repertoire.</title>
        <authorList>
            <person name="Levesque C.A."/>
            <person name="Brouwer H."/>
            <person name="Cano L."/>
            <person name="Hamilton J.P."/>
            <person name="Holt C."/>
            <person name="Huitema E."/>
            <person name="Raffaele S."/>
            <person name="Robideau G.P."/>
            <person name="Thines M."/>
            <person name="Win J."/>
            <person name="Zerillo M.M."/>
            <person name="Beakes G.W."/>
            <person name="Boore J.L."/>
            <person name="Busam D."/>
            <person name="Dumas B."/>
            <person name="Ferriera S."/>
            <person name="Fuerstenberg S.I."/>
            <person name="Gachon C.M."/>
            <person name="Gaulin E."/>
            <person name="Govers F."/>
            <person name="Grenville-Briggs L."/>
            <person name="Horner N."/>
            <person name="Hostetler J."/>
            <person name="Jiang R.H."/>
            <person name="Johnson J."/>
            <person name="Krajaejun T."/>
            <person name="Lin H."/>
            <person name="Meijer H.J."/>
            <person name="Moore B."/>
            <person name="Morris P."/>
            <person name="Phuntmart V."/>
            <person name="Puiu D."/>
            <person name="Shetty J."/>
            <person name="Stajich J.E."/>
            <person name="Tripathy S."/>
            <person name="Wawra S."/>
            <person name="van West P."/>
            <person name="Whitty B.R."/>
            <person name="Coutinho P.M."/>
            <person name="Henrissat B."/>
            <person name="Martin F."/>
            <person name="Thomas P.D."/>
            <person name="Tyler B.M."/>
            <person name="De Vries R.P."/>
            <person name="Kamoun S."/>
            <person name="Yandell M."/>
            <person name="Tisserat N."/>
            <person name="Buell C.R."/>
        </authorList>
    </citation>
    <scope>NUCLEOTIDE SEQUENCE</scope>
    <source>
        <strain evidence="7">DAOM:BR144</strain>
    </source>
</reference>
<dbReference type="SUPFAM" id="SSF52540">
    <property type="entry name" value="P-loop containing nucleoside triphosphate hydrolases"/>
    <property type="match status" value="1"/>
</dbReference>
<dbReference type="InParanoid" id="K3X1L4"/>
<dbReference type="PANTHER" id="PTHR30612:SF0">
    <property type="entry name" value="CHLOROPLAST PROTEIN-TRANSPORTING ATPASE"/>
    <property type="match status" value="1"/>
</dbReference>
<evidence type="ECO:0000259" key="5">
    <source>
        <dbReference type="PROSITE" id="PS51196"/>
    </source>
</evidence>
<dbReference type="InterPro" id="IPR000185">
    <property type="entry name" value="SecA"/>
</dbReference>
<dbReference type="InterPro" id="IPR001650">
    <property type="entry name" value="Helicase_C-like"/>
</dbReference>
<organism evidence="6 7">
    <name type="scientific">Globisporangium ultimum (strain ATCC 200006 / CBS 805.95 / DAOM BR144)</name>
    <name type="common">Pythium ultimum</name>
    <dbReference type="NCBI Taxonomy" id="431595"/>
    <lineage>
        <taxon>Eukaryota</taxon>
        <taxon>Sar</taxon>
        <taxon>Stramenopiles</taxon>
        <taxon>Oomycota</taxon>
        <taxon>Peronosporomycetes</taxon>
        <taxon>Pythiales</taxon>
        <taxon>Pythiaceae</taxon>
        <taxon>Globisporangium</taxon>
    </lineage>
</organism>
<feature type="domain" description="SecA family profile" evidence="5">
    <location>
        <begin position="1"/>
        <end position="302"/>
    </location>
</feature>
<reference evidence="6" key="3">
    <citation type="submission" date="2015-02" db="UniProtKB">
        <authorList>
            <consortium name="EnsemblProtists"/>
        </authorList>
    </citation>
    <scope>IDENTIFICATION</scope>
    <source>
        <strain evidence="6">DAOM BR144</strain>
    </source>
</reference>
<reference evidence="7" key="2">
    <citation type="submission" date="2010-04" db="EMBL/GenBank/DDBJ databases">
        <authorList>
            <person name="Buell R."/>
            <person name="Hamilton J."/>
            <person name="Hostetler J."/>
        </authorList>
    </citation>
    <scope>NUCLEOTIDE SEQUENCE [LARGE SCALE GENOMIC DNA]</scope>
    <source>
        <strain evidence="7">DAOM:BR144</strain>
    </source>
</reference>
<feature type="domain" description="Helicase C-terminal" evidence="4">
    <location>
        <begin position="143"/>
        <end position="306"/>
    </location>
</feature>
<evidence type="ECO:0000256" key="3">
    <source>
        <dbReference type="ARBA" id="ARBA00023010"/>
    </source>
</evidence>
<dbReference type="GO" id="GO:0006605">
    <property type="term" value="P:protein targeting"/>
    <property type="evidence" value="ECO:0007669"/>
    <property type="project" value="InterPro"/>
</dbReference>